<dbReference type="PANTHER" id="PTHR43537">
    <property type="entry name" value="TRANSCRIPTIONAL REGULATOR, GNTR FAMILY"/>
    <property type="match status" value="1"/>
</dbReference>
<feature type="domain" description="HTH gntR-type" evidence="4">
    <location>
        <begin position="21"/>
        <end position="88"/>
    </location>
</feature>
<dbReference type="Gene3D" id="1.20.120.530">
    <property type="entry name" value="GntR ligand-binding domain-like"/>
    <property type="match status" value="1"/>
</dbReference>
<dbReference type="CDD" id="cd07377">
    <property type="entry name" value="WHTH_GntR"/>
    <property type="match status" value="1"/>
</dbReference>
<protein>
    <submittedName>
        <fullName evidence="5">HTH-type transcriptional repressor RspR</fullName>
    </submittedName>
</protein>
<dbReference type="InterPro" id="IPR036388">
    <property type="entry name" value="WH-like_DNA-bd_sf"/>
</dbReference>
<keyword evidence="3" id="KW-0804">Transcription</keyword>
<dbReference type="InterPro" id="IPR008920">
    <property type="entry name" value="TF_FadR/GntR_C"/>
</dbReference>
<keyword evidence="2" id="KW-0238">DNA-binding</keyword>
<dbReference type="EMBL" id="CABPSB010000012">
    <property type="protein sequence ID" value="VVE26276.1"/>
    <property type="molecule type" value="Genomic_DNA"/>
</dbReference>
<dbReference type="SUPFAM" id="SSF46785">
    <property type="entry name" value="Winged helix' DNA-binding domain"/>
    <property type="match status" value="1"/>
</dbReference>
<dbReference type="Proteomes" id="UP000406256">
    <property type="component" value="Unassembled WGS sequence"/>
</dbReference>
<dbReference type="SMART" id="SM00895">
    <property type="entry name" value="FCD"/>
    <property type="match status" value="1"/>
</dbReference>
<dbReference type="Gene3D" id="1.10.10.10">
    <property type="entry name" value="Winged helix-like DNA-binding domain superfamily/Winged helix DNA-binding domain"/>
    <property type="match status" value="1"/>
</dbReference>
<dbReference type="AlphaFoldDB" id="A0A5E4WTH3"/>
<dbReference type="SMART" id="SM00345">
    <property type="entry name" value="HTH_GNTR"/>
    <property type="match status" value="1"/>
</dbReference>
<dbReference type="GO" id="GO:0003677">
    <property type="term" value="F:DNA binding"/>
    <property type="evidence" value="ECO:0007669"/>
    <property type="project" value="UniProtKB-KW"/>
</dbReference>
<gene>
    <name evidence="5" type="primary">rspR_1</name>
    <name evidence="5" type="ORF">PAN31108_03393</name>
</gene>
<name>A0A5E4WTH3_9BURK</name>
<dbReference type="RefSeq" id="WP_150669981.1">
    <property type="nucleotide sequence ID" value="NZ_CABPSB010000012.1"/>
</dbReference>
<evidence type="ECO:0000256" key="2">
    <source>
        <dbReference type="ARBA" id="ARBA00023125"/>
    </source>
</evidence>
<dbReference type="Pfam" id="PF07729">
    <property type="entry name" value="FCD"/>
    <property type="match status" value="1"/>
</dbReference>
<evidence type="ECO:0000313" key="6">
    <source>
        <dbReference type="Proteomes" id="UP000406256"/>
    </source>
</evidence>
<evidence type="ECO:0000256" key="1">
    <source>
        <dbReference type="ARBA" id="ARBA00023015"/>
    </source>
</evidence>
<sequence length="232" mass="26013">MEHPNVTRALEGEPERELTRQPLGNQVYEALLSRLISLKLPPGARISIDALARELNVSQTPIRAALIRLEAEGLVAKTHNIGFSAAPMPTRQRFEEIYDLRLLLEPYMAGRAAQQMTTAQKDALLAIERQMTSLDCDDAKVAYGRFAVADAEFHAWISEYGHNALAAETLARLHSHMHLFRLRFHSQVTEEAIGEHRAILDALLGGDAERAAQAMRTHILRSRERLSPFFGE</sequence>
<dbReference type="InterPro" id="IPR036390">
    <property type="entry name" value="WH_DNA-bd_sf"/>
</dbReference>
<dbReference type="PROSITE" id="PS50949">
    <property type="entry name" value="HTH_GNTR"/>
    <property type="match status" value="1"/>
</dbReference>
<dbReference type="PANTHER" id="PTHR43537:SF24">
    <property type="entry name" value="GLUCONATE OPERON TRANSCRIPTIONAL REPRESSOR"/>
    <property type="match status" value="1"/>
</dbReference>
<evidence type="ECO:0000313" key="5">
    <source>
        <dbReference type="EMBL" id="VVE26276.1"/>
    </source>
</evidence>
<keyword evidence="6" id="KW-1185">Reference proteome</keyword>
<keyword evidence="1" id="KW-0805">Transcription regulation</keyword>
<organism evidence="5 6">
    <name type="scientific">Pandoraea anhela</name>
    <dbReference type="NCBI Taxonomy" id="2508295"/>
    <lineage>
        <taxon>Bacteria</taxon>
        <taxon>Pseudomonadati</taxon>
        <taxon>Pseudomonadota</taxon>
        <taxon>Betaproteobacteria</taxon>
        <taxon>Burkholderiales</taxon>
        <taxon>Burkholderiaceae</taxon>
        <taxon>Pandoraea</taxon>
    </lineage>
</organism>
<dbReference type="InterPro" id="IPR000524">
    <property type="entry name" value="Tscrpt_reg_HTH_GntR"/>
</dbReference>
<dbReference type="SUPFAM" id="SSF48008">
    <property type="entry name" value="GntR ligand-binding domain-like"/>
    <property type="match status" value="1"/>
</dbReference>
<dbReference type="InterPro" id="IPR011711">
    <property type="entry name" value="GntR_C"/>
</dbReference>
<reference evidence="5 6" key="1">
    <citation type="submission" date="2019-08" db="EMBL/GenBank/DDBJ databases">
        <authorList>
            <person name="Peeters C."/>
        </authorList>
    </citation>
    <scope>NUCLEOTIDE SEQUENCE [LARGE SCALE GENOMIC DNA]</scope>
    <source>
        <strain evidence="5 6">LMG 31108</strain>
    </source>
</reference>
<dbReference type="OrthoDB" id="1040417at2"/>
<accession>A0A5E4WTH3</accession>
<dbReference type="GO" id="GO:0003700">
    <property type="term" value="F:DNA-binding transcription factor activity"/>
    <property type="evidence" value="ECO:0007669"/>
    <property type="project" value="InterPro"/>
</dbReference>
<dbReference type="Pfam" id="PF00392">
    <property type="entry name" value="GntR"/>
    <property type="match status" value="1"/>
</dbReference>
<evidence type="ECO:0000256" key="3">
    <source>
        <dbReference type="ARBA" id="ARBA00023163"/>
    </source>
</evidence>
<evidence type="ECO:0000259" key="4">
    <source>
        <dbReference type="PROSITE" id="PS50949"/>
    </source>
</evidence>
<proteinExistence type="predicted"/>